<gene>
    <name evidence="1" type="ORF">QBZ16_002280</name>
</gene>
<keyword evidence="2" id="KW-1185">Reference proteome</keyword>
<accession>A0AAD9IM82</accession>
<evidence type="ECO:0000313" key="2">
    <source>
        <dbReference type="Proteomes" id="UP001255856"/>
    </source>
</evidence>
<comment type="caution">
    <text evidence="1">The sequence shown here is derived from an EMBL/GenBank/DDBJ whole genome shotgun (WGS) entry which is preliminary data.</text>
</comment>
<organism evidence="1 2">
    <name type="scientific">Prototheca wickerhamii</name>
    <dbReference type="NCBI Taxonomy" id="3111"/>
    <lineage>
        <taxon>Eukaryota</taxon>
        <taxon>Viridiplantae</taxon>
        <taxon>Chlorophyta</taxon>
        <taxon>core chlorophytes</taxon>
        <taxon>Trebouxiophyceae</taxon>
        <taxon>Chlorellales</taxon>
        <taxon>Chlorellaceae</taxon>
        <taxon>Prototheca</taxon>
    </lineage>
</organism>
<evidence type="ECO:0000313" key="1">
    <source>
        <dbReference type="EMBL" id="KAK2079885.1"/>
    </source>
</evidence>
<proteinExistence type="predicted"/>
<dbReference type="AlphaFoldDB" id="A0AAD9IM82"/>
<dbReference type="EMBL" id="JASFZW010000002">
    <property type="protein sequence ID" value="KAK2079885.1"/>
    <property type="molecule type" value="Genomic_DNA"/>
</dbReference>
<sequence>MSVEPVRGHVHPKCLARWQLQSAGTRRETRCEFCDGSLPNWKEELTPITQLEAPAIMNVNFDGLSYSFEVQPGPEGYVAFTKAIRAAFNLPGDADLNITFTCDEPTSENGGLVTLQGPGAYDAAVHCASISAARRLANGQGWRADNISVWSGGAAPLGLEAAPRRRRMQGLSRRMRMAFQEVFQAARVLR</sequence>
<name>A0AAD9IM82_PROWI</name>
<protein>
    <submittedName>
        <fullName evidence="1">Uncharacterized protein</fullName>
    </submittedName>
</protein>
<reference evidence="1" key="1">
    <citation type="submission" date="2021-01" db="EMBL/GenBank/DDBJ databases">
        <authorList>
            <person name="Eckstrom K.M.E."/>
        </authorList>
    </citation>
    <scope>NUCLEOTIDE SEQUENCE</scope>
    <source>
        <strain evidence="1">UVCC 0001</strain>
    </source>
</reference>
<dbReference type="Proteomes" id="UP001255856">
    <property type="component" value="Unassembled WGS sequence"/>
</dbReference>